<gene>
    <name evidence="14" type="primary">LOC106173456</name>
</gene>
<dbReference type="Pfam" id="PF03366">
    <property type="entry name" value="YEATS"/>
    <property type="match status" value="1"/>
</dbReference>
<dbReference type="InParanoid" id="A0A1S3JI31"/>
<dbReference type="InterPro" id="IPR038704">
    <property type="entry name" value="YEAST_sf"/>
</dbReference>
<comment type="subunit">
    <text evidence="8">Component of the ADA2A-containing complex (ATAC), composed of KAT14, KAT2A, TADA2L, TADA3L, ZZ3, MBIP, WDR5, YEATS2, SGF29 and DR1.</text>
</comment>
<sequence length="1412" mass="151137">MAATMSSNLKRTLVDQDPDYDEIVDSQSKRRRVIEKDAKDATVHRIEAIIQSQFSQEFKNKEAEAEEIDRRLQQTRTMLDRLRACIVASYYSNAGSSQSKSEPAMPSIHPTVKKHLGKTVKNTEVIGQSELGPGQGSHAQERGQVGLKEQSSGSSVSGKSERRETQCSQAAPAVSPSRGGRFKIKKRIVVGNVSKYIPFEKRDENDHATHKWMVYVRGSKEEPHIDGFVKKVRFFLHPSYRPNDLVEVSQPPFHLTRRGWGEFPIRVQLHFRDQRNKSVDIIHQLKLDRTYTGLQTLGAETVVDVDLEKAESIVPVAKTAAATLTTSASPVAESVTNHTEYQMKRTEESHSKLKSSSDTAKVKTAGDKFNQVVTPVKKNGLVQNAMSSTESNTPTKNFSDPVCQLQMKKIDNSHSGHQEKLGVGTAPRDNSKSPVGKTKCDSLKTDNLGGSNSPGLKAAAALPLMGSAPIDTKAKTTLASVVTQENLPVINSNTDQILMTKLPPGKQTPVKVKLPAADSKVSAAGSSNVYVRCVDAQGKVYLIPQHLLVKSTPGGATVPHGAAIPQGKVLQLNSGSDVLLGGRLSPKGQGQMLSLGQGQGSQPIVFLQNSALVQGNSSPVLQQSPTKLGRSVSGQNTGVVKTASSGAVNSATSLLGKSFTISGTRIGGLNNSSNQAVTAAVTSLLRSPQKVGQGQQAQVGIQVQGQIINSGQGQVSILKPGSVLKGIVKGTPSPSFSPGRAVLIQGGTPQTQRSGSTTPGASPQRPTSAQGVYIKSEPGSPRGGTPVNLVSLPGSSRSSPARSHPGTPVHLLGRAGTPVNTPGSIIPGHGSPTGGISVTIKQEPGALSAAQLGISALTGSKPPQTEPVQFVDPGVAPQNLAGGQKVHHLVLSQGIKQESAVGQVFSNSAQLTVVQNASSSDSEPRASDLGIPTQKVTLGTSVSGNSGGQVGQWTVVKSSVGRKENPAASALSQPAQNSMSKDINVAVTSPTVTVTASSPAVSSASTSTVSQNIVTMIGGQPFLVFNQQGGATSTSGTSAPLMLVPAVLGKNVQQFNVATGNSKQPSAKLTHGATYVVGSANEKHLSESKSIMSKKNSLVAEDSRPTENVDIERVISLSDMEDMECLVKTLVKQHPLVATYTAASGEENDSPPIHRHLHPYCAKTKEDFFKWNIGKRRAAEWQRACWVRRKMKTLLVWKEEFKGEKLWSTKQIMLWCRYHCYTPILQESRQLVFPSLYHSGQKFSSYTGSKDMMEKIDTLIAKRGTQEEEDVVIDVLQDVYTCSNKSDVKEESPVKKDPLLHTLPISPAAEFVHETAREIGICYQPVEVWRDTQANVLEDMILSAVKCLADDIIRGAFSLASQSRGFPEELTPIDIYRSIEAQKKCDFLTNKHLGIDRNEALGLSNMSDSVSR</sequence>
<dbReference type="GO" id="GO:0006355">
    <property type="term" value="P:regulation of DNA-templated transcription"/>
    <property type="evidence" value="ECO:0007669"/>
    <property type="project" value="InterPro"/>
</dbReference>
<dbReference type="PANTHER" id="PTHR23195">
    <property type="entry name" value="YEATS DOMAIN"/>
    <property type="match status" value="1"/>
</dbReference>
<dbReference type="GO" id="GO:0051726">
    <property type="term" value="P:regulation of cell cycle"/>
    <property type="evidence" value="ECO:0007669"/>
    <property type="project" value="UniProtKB-ARBA"/>
</dbReference>
<keyword evidence="6 10" id="KW-0539">Nucleus</keyword>
<evidence type="ECO:0000256" key="5">
    <source>
        <dbReference type="ARBA" id="ARBA00023054"/>
    </source>
</evidence>
<evidence type="ECO:0000256" key="6">
    <source>
        <dbReference type="ARBA" id="ARBA00023242"/>
    </source>
</evidence>
<protein>
    <recommendedName>
        <fullName evidence="9">YEATS domain-containing protein 2</fullName>
    </recommendedName>
</protein>
<evidence type="ECO:0000256" key="1">
    <source>
        <dbReference type="ARBA" id="ARBA00004123"/>
    </source>
</evidence>
<proteinExistence type="predicted"/>
<feature type="domain" description="YEATS" evidence="12">
    <location>
        <begin position="178"/>
        <end position="356"/>
    </location>
</feature>
<dbReference type="InterPro" id="IPR055129">
    <property type="entry name" value="YEATS_dom"/>
</dbReference>
<dbReference type="CDD" id="cd16907">
    <property type="entry name" value="YEATS_YEATS2_like"/>
    <property type="match status" value="1"/>
</dbReference>
<keyword evidence="13" id="KW-1185">Reference proteome</keyword>
<keyword evidence="3" id="KW-0597">Phosphoprotein</keyword>
<dbReference type="PROSITE" id="PS51037">
    <property type="entry name" value="YEATS"/>
    <property type="match status" value="1"/>
</dbReference>
<evidence type="ECO:0000256" key="3">
    <source>
        <dbReference type="ARBA" id="ARBA00022553"/>
    </source>
</evidence>
<dbReference type="STRING" id="7574.A0A1S3JI31"/>
<evidence type="ECO:0000313" key="13">
    <source>
        <dbReference type="Proteomes" id="UP000085678"/>
    </source>
</evidence>
<organism evidence="13 14">
    <name type="scientific">Lingula anatina</name>
    <name type="common">Brachiopod</name>
    <name type="synonym">Lingula unguis</name>
    <dbReference type="NCBI Taxonomy" id="7574"/>
    <lineage>
        <taxon>Eukaryota</taxon>
        <taxon>Metazoa</taxon>
        <taxon>Spiralia</taxon>
        <taxon>Lophotrochozoa</taxon>
        <taxon>Brachiopoda</taxon>
        <taxon>Linguliformea</taxon>
        <taxon>Lingulata</taxon>
        <taxon>Lingulida</taxon>
        <taxon>Linguloidea</taxon>
        <taxon>Lingulidae</taxon>
        <taxon>Lingula</taxon>
    </lineage>
</organism>
<evidence type="ECO:0000256" key="8">
    <source>
        <dbReference type="ARBA" id="ARBA00065122"/>
    </source>
</evidence>
<evidence type="ECO:0000256" key="10">
    <source>
        <dbReference type="PROSITE-ProRule" id="PRU00376"/>
    </source>
</evidence>
<dbReference type="GO" id="GO:0000123">
    <property type="term" value="C:histone acetyltransferase complex"/>
    <property type="evidence" value="ECO:0007669"/>
    <property type="project" value="UniProtKB-ARBA"/>
</dbReference>
<dbReference type="GO" id="GO:0005634">
    <property type="term" value="C:nucleus"/>
    <property type="evidence" value="ECO:0007669"/>
    <property type="project" value="UniProtKB-SubCell"/>
</dbReference>
<dbReference type="InterPro" id="IPR055127">
    <property type="entry name" value="YEATS2_3HBD"/>
</dbReference>
<dbReference type="Gene3D" id="2.60.40.1970">
    <property type="entry name" value="YEATS domain"/>
    <property type="match status" value="1"/>
</dbReference>
<feature type="region of interest" description="Disordered" evidence="11">
    <location>
        <begin position="413"/>
        <end position="452"/>
    </location>
</feature>
<evidence type="ECO:0000256" key="7">
    <source>
        <dbReference type="ARBA" id="ARBA00060245"/>
    </source>
</evidence>
<dbReference type="GeneID" id="106173456"/>
<dbReference type="Proteomes" id="UP000085678">
    <property type="component" value="Unplaced"/>
</dbReference>
<evidence type="ECO:0000256" key="9">
    <source>
        <dbReference type="ARBA" id="ARBA00068329"/>
    </source>
</evidence>
<feature type="region of interest" description="Disordered" evidence="11">
    <location>
        <begin position="94"/>
        <end position="178"/>
    </location>
</feature>
<reference evidence="14" key="1">
    <citation type="submission" date="2025-08" db="UniProtKB">
        <authorList>
            <consortium name="RefSeq"/>
        </authorList>
    </citation>
    <scope>IDENTIFICATION</scope>
    <source>
        <tissue evidence="14">Gonads</tissue>
    </source>
</reference>
<dbReference type="KEGG" id="lak:106173456"/>
<feature type="compositionally biased region" description="Polar residues" evidence="11">
    <location>
        <begin position="747"/>
        <end position="770"/>
    </location>
</feature>
<evidence type="ECO:0000256" key="4">
    <source>
        <dbReference type="ARBA" id="ARBA00022843"/>
    </source>
</evidence>
<dbReference type="OrthoDB" id="1741717at2759"/>
<feature type="region of interest" description="Disordered" evidence="11">
    <location>
        <begin position="729"/>
        <end position="809"/>
    </location>
</feature>
<evidence type="ECO:0000256" key="11">
    <source>
        <dbReference type="SAM" id="MobiDB-lite"/>
    </source>
</evidence>
<dbReference type="Pfam" id="PF22951">
    <property type="entry name" value="3HBD"/>
    <property type="match status" value="1"/>
</dbReference>
<comment type="subcellular location">
    <subcellularLocation>
        <location evidence="1 10">Nucleus</location>
    </subcellularLocation>
</comment>
<evidence type="ECO:0000256" key="2">
    <source>
        <dbReference type="ARBA" id="ARBA00022499"/>
    </source>
</evidence>
<keyword evidence="4" id="KW-0832">Ubl conjugation</keyword>
<keyword evidence="2" id="KW-1017">Isopeptide bond</keyword>
<evidence type="ECO:0000259" key="12">
    <source>
        <dbReference type="PROSITE" id="PS51037"/>
    </source>
</evidence>
<accession>A0A1S3JI31</accession>
<comment type="function">
    <text evidence="7">Chromatin reader component of the ATAC complex, a complex with histone acetyltransferase activity on histones H3 and H4. YEATS2 specifically recognizes and binds histone H3 crotonylated at 'Lys-27' (H3K27cr). Crotonylation marks active promoters and enhancers and confers resistance to transcriptional repressors.</text>
</comment>
<dbReference type="FunFam" id="2.60.40.1970:FF:000001">
    <property type="entry name" value="YEATS domain containing 2"/>
    <property type="match status" value="1"/>
</dbReference>
<keyword evidence="5" id="KW-0175">Coiled coil</keyword>
<evidence type="ECO:0000313" key="14">
    <source>
        <dbReference type="RefSeq" id="XP_013410047.1"/>
    </source>
</evidence>
<dbReference type="RefSeq" id="XP_013410047.1">
    <property type="nucleotide sequence ID" value="XM_013554593.1"/>
</dbReference>
<dbReference type="InterPro" id="IPR005033">
    <property type="entry name" value="YEATS"/>
</dbReference>
<name>A0A1S3JI31_LINAN</name>
<dbReference type="FunCoup" id="A0A1S3JI31">
    <property type="interactions" value="50"/>
</dbReference>